<evidence type="ECO:0000313" key="2">
    <source>
        <dbReference type="EMBL" id="SHJ69426.1"/>
    </source>
</evidence>
<feature type="coiled-coil region" evidence="1">
    <location>
        <begin position="85"/>
        <end position="175"/>
    </location>
</feature>
<dbReference type="RefSeq" id="WP_025835626.1">
    <property type="nucleotide sequence ID" value="NZ_FQZN01000047.1"/>
</dbReference>
<dbReference type="eggNOG" id="COG4372">
    <property type="taxonomic scope" value="Bacteria"/>
</dbReference>
<gene>
    <name evidence="2" type="ORF">SAMN05444350_14717</name>
</gene>
<evidence type="ECO:0000313" key="3">
    <source>
        <dbReference type="Proteomes" id="UP000184192"/>
    </source>
</evidence>
<accession>A0A1M6LE32</accession>
<evidence type="ECO:0000256" key="1">
    <source>
        <dbReference type="SAM" id="Coils"/>
    </source>
</evidence>
<dbReference type="PROSITE" id="PS51257">
    <property type="entry name" value="PROKAR_LIPOPROTEIN"/>
    <property type="match status" value="1"/>
</dbReference>
<organism evidence="2 3">
    <name type="scientific">Bacteroides stercorirosoris</name>
    <dbReference type="NCBI Taxonomy" id="871324"/>
    <lineage>
        <taxon>Bacteria</taxon>
        <taxon>Pseudomonadati</taxon>
        <taxon>Bacteroidota</taxon>
        <taxon>Bacteroidia</taxon>
        <taxon>Bacteroidales</taxon>
        <taxon>Bacteroidaceae</taxon>
        <taxon>Bacteroides</taxon>
    </lineage>
</organism>
<name>A0A1M6LE32_9BACE</name>
<keyword evidence="1" id="KW-0175">Coiled coil</keyword>
<dbReference type="Proteomes" id="UP000184192">
    <property type="component" value="Unassembled WGS sequence"/>
</dbReference>
<keyword evidence="3" id="KW-1185">Reference proteome</keyword>
<dbReference type="EMBL" id="FQZN01000047">
    <property type="protein sequence ID" value="SHJ69426.1"/>
    <property type="molecule type" value="Genomic_DNA"/>
</dbReference>
<reference evidence="3" key="1">
    <citation type="submission" date="2016-11" db="EMBL/GenBank/DDBJ databases">
        <authorList>
            <person name="Varghese N."/>
            <person name="Submissions S."/>
        </authorList>
    </citation>
    <scope>NUCLEOTIDE SEQUENCE [LARGE SCALE GENOMIC DNA]</scope>
    <source>
        <strain evidence="3">DSM 26884</strain>
    </source>
</reference>
<dbReference type="GeneID" id="92714646"/>
<sequence>MKKLAVLIVCAAVMASCDGLSGGSKDQLKAENDSLLMELTQRNAELDEMMGTFNDISEGFRQINAAESRVDLQRGAVSEGSLSAKQQIATDIEFIQKQMQENKEQIAKLEAMLKNSKTNSAQMKKAVESLTQELVAKTQRIEELQAELASKNIRIQELDAAVTGLSADKEALSAENEAKAKTVAEQDKAINTAWFVFGTKKELKDQKILTDTGLFKKGKVLKDGDVNKDYFTQVDIRTTKEIKLYSKDADVLTTHPAGSYALEKDDKGQLVLKITNPKDFWSVSKYLVIQVK</sequence>
<protein>
    <submittedName>
        <fullName evidence="2">Uncharacterized protein</fullName>
    </submittedName>
</protein>
<dbReference type="Gene3D" id="1.10.287.1490">
    <property type="match status" value="1"/>
</dbReference>
<proteinExistence type="predicted"/>
<dbReference type="AlphaFoldDB" id="A0A1M6LE32"/>